<dbReference type="RefSeq" id="XP_018298778.1">
    <property type="nucleotide sequence ID" value="XM_018434389.1"/>
</dbReference>
<dbReference type="Proteomes" id="UP000077315">
    <property type="component" value="Unassembled WGS sequence"/>
</dbReference>
<dbReference type="VEuPathDB" id="FungiDB:PHYBLDRAFT_161376"/>
<evidence type="ECO:0000313" key="1">
    <source>
        <dbReference type="EMBL" id="OAD80738.1"/>
    </source>
</evidence>
<keyword evidence="2" id="KW-1185">Reference proteome</keyword>
<reference evidence="2" key="1">
    <citation type="submission" date="2015-06" db="EMBL/GenBank/DDBJ databases">
        <title>Expansion of signal transduction pathways in fungi by whole-genome duplication.</title>
        <authorList>
            <consortium name="DOE Joint Genome Institute"/>
            <person name="Corrochano L.M."/>
            <person name="Kuo A."/>
            <person name="Marcet-Houben M."/>
            <person name="Polaino S."/>
            <person name="Salamov A."/>
            <person name="Villalobos J.M."/>
            <person name="Alvarez M.I."/>
            <person name="Avalos J."/>
            <person name="Benito E.P."/>
            <person name="Benoit I."/>
            <person name="Burger G."/>
            <person name="Camino L.P."/>
            <person name="Canovas D."/>
            <person name="Cerda-Olmedo E."/>
            <person name="Cheng J.-F."/>
            <person name="Dominguez A."/>
            <person name="Elias M."/>
            <person name="Eslava A.P."/>
            <person name="Glaser F."/>
            <person name="Grimwood J."/>
            <person name="Gutierrez G."/>
            <person name="Heitman J."/>
            <person name="Henrissat B."/>
            <person name="Iturriaga E.A."/>
            <person name="Lang B.F."/>
            <person name="Lavin J.L."/>
            <person name="Lee S."/>
            <person name="Li W."/>
            <person name="Lindquist E."/>
            <person name="Lopez-Garcia S."/>
            <person name="Luque E.M."/>
            <person name="Marcos A.T."/>
            <person name="Martin J."/>
            <person name="McCluskey K."/>
            <person name="Medina H.R."/>
            <person name="Miralles-Duran A."/>
            <person name="Miyazaki A."/>
            <person name="Munoz-Torres E."/>
            <person name="Oguiza J.A."/>
            <person name="Ohm R."/>
            <person name="Olmedo M."/>
            <person name="Orejas M."/>
            <person name="Ortiz-Castellanos L."/>
            <person name="Pisabarro A.G."/>
            <person name="Rodriguez-Romero J."/>
            <person name="Ruiz-Herrera J."/>
            <person name="Ruiz-Vazquez R."/>
            <person name="Sanz C."/>
            <person name="Schackwitz W."/>
            <person name="Schmutz J."/>
            <person name="Shahriari M."/>
            <person name="Shelest E."/>
            <person name="Silva-Franco F."/>
            <person name="Soanes D."/>
            <person name="Syed K."/>
            <person name="Tagua V.G."/>
            <person name="Talbot N.J."/>
            <person name="Thon M."/>
            <person name="De vries R.P."/>
            <person name="Wiebenga A."/>
            <person name="Yadav J.S."/>
            <person name="Braun E.L."/>
            <person name="Baker S."/>
            <person name="Garre V."/>
            <person name="Horwitz B."/>
            <person name="Torres-Martinez S."/>
            <person name="Idnurm A."/>
            <person name="Herrera-Estrella A."/>
            <person name="Gabaldon T."/>
            <person name="Grigoriev I.V."/>
        </authorList>
    </citation>
    <scope>NUCLEOTIDE SEQUENCE [LARGE SCALE GENOMIC DNA]</scope>
    <source>
        <strain evidence="2">NRRL 1555(-)</strain>
    </source>
</reference>
<gene>
    <name evidence="1" type="ORF">PHYBLDRAFT_161376</name>
</gene>
<dbReference type="EMBL" id="KV440971">
    <property type="protein sequence ID" value="OAD80738.1"/>
    <property type="molecule type" value="Genomic_DNA"/>
</dbReference>
<dbReference type="InParanoid" id="A0A167R366"/>
<dbReference type="AlphaFoldDB" id="A0A167R366"/>
<protein>
    <submittedName>
        <fullName evidence="1">Uncharacterized protein</fullName>
    </submittedName>
</protein>
<dbReference type="GeneID" id="28995295"/>
<organism evidence="1 2">
    <name type="scientific">Phycomyces blakesleeanus (strain ATCC 8743b / DSM 1359 / FGSC 10004 / NBRC 33097 / NRRL 1555)</name>
    <dbReference type="NCBI Taxonomy" id="763407"/>
    <lineage>
        <taxon>Eukaryota</taxon>
        <taxon>Fungi</taxon>
        <taxon>Fungi incertae sedis</taxon>
        <taxon>Mucoromycota</taxon>
        <taxon>Mucoromycotina</taxon>
        <taxon>Mucoromycetes</taxon>
        <taxon>Mucorales</taxon>
        <taxon>Phycomycetaceae</taxon>
        <taxon>Phycomyces</taxon>
    </lineage>
</organism>
<name>A0A167R366_PHYB8</name>
<evidence type="ECO:0000313" key="2">
    <source>
        <dbReference type="Proteomes" id="UP000077315"/>
    </source>
</evidence>
<sequence>MKYIQPSMFQISQIYTSKRYARPVETSKSEQINKSRAYNILKKIVLGYLTYLMTVRPIPRCESKHSLFWRLLEKESEPRIKSEYNLFFSVRYLNDTSYIAVRTTIFQCVYTAIKCIDVKGNRWTKVIMILFMNMAILHTMSLCFLHKQLAAFSILYDKNIDIGSYNVVESCIGYESLYTETGTYANNDVSEERDISMSSIEATTKILYKDSFLEKRTQCDTMACAGMDSESNAINSCEFLQEYCIQQGFDIVYFTFMSHLYHWIYWRRMCIYCNCARLYFI</sequence>
<proteinExistence type="predicted"/>
<accession>A0A167R366</accession>